<evidence type="ECO:0000313" key="3">
    <source>
        <dbReference type="Proteomes" id="UP000002139"/>
    </source>
</evidence>
<feature type="region of interest" description="Disordered" evidence="1">
    <location>
        <begin position="145"/>
        <end position="208"/>
    </location>
</feature>
<organism evidence="2 3">
    <name type="scientific">Sorangium cellulosum (strain So ce56)</name>
    <name type="common">Polyangium cellulosum (strain So ce56)</name>
    <dbReference type="NCBI Taxonomy" id="448385"/>
    <lineage>
        <taxon>Bacteria</taxon>
        <taxon>Pseudomonadati</taxon>
        <taxon>Myxococcota</taxon>
        <taxon>Polyangia</taxon>
        <taxon>Polyangiales</taxon>
        <taxon>Polyangiaceae</taxon>
        <taxon>Sorangium</taxon>
    </lineage>
</organism>
<keyword evidence="3" id="KW-1185">Reference proteome</keyword>
<protein>
    <recommendedName>
        <fullName evidence="4">TfoX N-terminal domain-containing protein</fullName>
    </recommendedName>
</protein>
<gene>
    <name evidence="2" type="ordered locus">sce8962</name>
</gene>
<name>A9G974_SORC5</name>
<evidence type="ECO:0000256" key="1">
    <source>
        <dbReference type="SAM" id="MobiDB-lite"/>
    </source>
</evidence>
<evidence type="ECO:0000313" key="2">
    <source>
        <dbReference type="EMBL" id="CAN99134.1"/>
    </source>
</evidence>
<dbReference type="AlphaFoldDB" id="A9G974"/>
<dbReference type="Proteomes" id="UP000002139">
    <property type="component" value="Chromosome"/>
</dbReference>
<dbReference type="eggNOG" id="ENOG50336DF">
    <property type="taxonomic scope" value="Bacteria"/>
</dbReference>
<evidence type="ECO:0008006" key="4">
    <source>
        <dbReference type="Google" id="ProtNLM"/>
    </source>
</evidence>
<sequence length="208" mass="22029">MRSAAASSILVAMIKRSGSSRVAPADDVFAARKRKPVPHEFVLDALAPLGPETRPMFGCLAVYVEDKIVLILRDKPAPAQDNGVWLATTAEHHAALRPEFPSMRSIEVLGSGVTGWQVLPAEAPDFEEAALRACALIEAGDPRIGKVPGERRKRGEAPAKRAVKKAPVKKAVKKAPAKKTVKKAPAKKAPAKKAAAKRGGKATAKRGA</sequence>
<feature type="compositionally biased region" description="Basic residues" evidence="1">
    <location>
        <begin position="161"/>
        <end position="208"/>
    </location>
</feature>
<dbReference type="EMBL" id="AM746676">
    <property type="protein sequence ID" value="CAN99134.1"/>
    <property type="molecule type" value="Genomic_DNA"/>
</dbReference>
<reference evidence="2 3" key="1">
    <citation type="journal article" date="2007" name="Nat. Biotechnol.">
        <title>Complete genome sequence of the myxobacterium Sorangium cellulosum.</title>
        <authorList>
            <person name="Schneiker S."/>
            <person name="Perlova O."/>
            <person name="Kaiser O."/>
            <person name="Gerth K."/>
            <person name="Alici A."/>
            <person name="Altmeyer M.O."/>
            <person name="Bartels D."/>
            <person name="Bekel T."/>
            <person name="Beyer S."/>
            <person name="Bode E."/>
            <person name="Bode H.B."/>
            <person name="Bolten C.J."/>
            <person name="Choudhuri J.V."/>
            <person name="Doss S."/>
            <person name="Elnakady Y.A."/>
            <person name="Frank B."/>
            <person name="Gaigalat L."/>
            <person name="Goesmann A."/>
            <person name="Groeger C."/>
            <person name="Gross F."/>
            <person name="Jelsbak L."/>
            <person name="Jelsbak L."/>
            <person name="Kalinowski J."/>
            <person name="Kegler C."/>
            <person name="Knauber T."/>
            <person name="Konietzny S."/>
            <person name="Kopp M."/>
            <person name="Krause L."/>
            <person name="Krug D."/>
            <person name="Linke B."/>
            <person name="Mahmud T."/>
            <person name="Martinez-Arias R."/>
            <person name="McHardy A.C."/>
            <person name="Merai M."/>
            <person name="Meyer F."/>
            <person name="Mormann S."/>
            <person name="Munoz-Dorado J."/>
            <person name="Perez J."/>
            <person name="Pradella S."/>
            <person name="Rachid S."/>
            <person name="Raddatz G."/>
            <person name="Rosenau F."/>
            <person name="Rueckert C."/>
            <person name="Sasse F."/>
            <person name="Scharfe M."/>
            <person name="Schuster S.C."/>
            <person name="Suen G."/>
            <person name="Treuner-Lange A."/>
            <person name="Velicer G.J."/>
            <person name="Vorholter F.-J."/>
            <person name="Weissman K.J."/>
            <person name="Welch R.D."/>
            <person name="Wenzel S.C."/>
            <person name="Whitworth D.E."/>
            <person name="Wilhelm S."/>
            <person name="Wittmann C."/>
            <person name="Bloecker H."/>
            <person name="Puehler A."/>
            <person name="Mueller R."/>
        </authorList>
    </citation>
    <scope>NUCLEOTIDE SEQUENCE [LARGE SCALE GENOMIC DNA]</scope>
    <source>
        <strain evidence="3">So ce56</strain>
    </source>
</reference>
<proteinExistence type="predicted"/>
<dbReference type="KEGG" id="scl:sce8962"/>
<accession>A9G974</accession>
<dbReference type="HOGENOM" id="CLU_114549_0_0_7"/>
<feature type="compositionally biased region" description="Basic and acidic residues" evidence="1">
    <location>
        <begin position="145"/>
        <end position="159"/>
    </location>
</feature>